<reference evidence="2 3" key="1">
    <citation type="submission" date="2017-05" db="EMBL/GenBank/DDBJ databases">
        <title>Complete and WGS of Bordetella genogroups.</title>
        <authorList>
            <person name="Spilker T."/>
            <person name="Lipuma J."/>
        </authorList>
    </citation>
    <scope>NUCLEOTIDE SEQUENCE [LARGE SCALE GENOMIC DNA]</scope>
    <source>
        <strain evidence="2 3">AU3139</strain>
    </source>
</reference>
<protein>
    <recommendedName>
        <fullName evidence="1">DUF1854 domain-containing protein</fullName>
    </recommendedName>
</protein>
<dbReference type="Proteomes" id="UP000216524">
    <property type="component" value="Unassembled WGS sequence"/>
</dbReference>
<sequence>MRAQPAMSHPAFQLHRNQAGRLVLTGADGHSHEGVAPVRAFPISAPASGLSLVSADGHELGWLDDLAQLPPAQRQLVEEELASREFMPEIRRIVAVSTFATPSSWQVETDRGSATFVLRGEEDIRRLSGHTLLITDMHGIFFLIRDALALDRHSRKLLDRFL</sequence>
<gene>
    <name evidence="2" type="ORF">CAL23_06570</name>
</gene>
<keyword evidence="3" id="KW-1185">Reference proteome</keyword>
<dbReference type="Pfam" id="PF08909">
    <property type="entry name" value="DUF1854"/>
    <property type="match status" value="1"/>
</dbReference>
<evidence type="ECO:0000313" key="3">
    <source>
        <dbReference type="Proteomes" id="UP000216524"/>
    </source>
</evidence>
<dbReference type="RefSeq" id="WP_094829491.1">
    <property type="nucleotide sequence ID" value="NZ_NEVV01000001.1"/>
</dbReference>
<feature type="domain" description="DUF1854" evidence="1">
    <location>
        <begin position="32"/>
        <end position="161"/>
    </location>
</feature>
<dbReference type="EMBL" id="NEVV01000001">
    <property type="protein sequence ID" value="OZI81376.1"/>
    <property type="molecule type" value="Genomic_DNA"/>
</dbReference>
<accession>A0ABX4FGP3</accession>
<evidence type="ECO:0000313" key="2">
    <source>
        <dbReference type="EMBL" id="OZI81376.1"/>
    </source>
</evidence>
<comment type="caution">
    <text evidence="2">The sequence shown here is derived from an EMBL/GenBank/DDBJ whole genome shotgun (WGS) entry which is preliminary data.</text>
</comment>
<name>A0ABX4FGP3_9BORD</name>
<organism evidence="2 3">
    <name type="scientific">Bordetella genomosp. 6</name>
    <dbReference type="NCBI Taxonomy" id="463024"/>
    <lineage>
        <taxon>Bacteria</taxon>
        <taxon>Pseudomonadati</taxon>
        <taxon>Pseudomonadota</taxon>
        <taxon>Betaproteobacteria</taxon>
        <taxon>Burkholderiales</taxon>
        <taxon>Alcaligenaceae</taxon>
        <taxon>Bordetella</taxon>
    </lineage>
</organism>
<dbReference type="InterPro" id="IPR015005">
    <property type="entry name" value="DUF1854"/>
</dbReference>
<proteinExistence type="predicted"/>
<evidence type="ECO:0000259" key="1">
    <source>
        <dbReference type="Pfam" id="PF08909"/>
    </source>
</evidence>